<sequence length="291" mass="33014">MSENITITSNQIMKAVESLKELRPVYGTILDFYGQIFVAQEDSKCKLHIDPIQISEEMLSIKAEENFPLINMSEFAIDAKEAGNLLIRICDIVKKAGGDMVSTNQTVLKAIEAGKFDQKELFASLLNEDDAFFENTAKELEIEKKALAFIAYNSLKPSLSMCAEQLSAYLDKDKPWGKGYCPICGSSPGLSMFQGEGERFLICGFCWHKWASNRIFCPFCDNTDTKTLNYFFSEDEKEYRVDLCDGCKKYIKTVDTRKAERIIYPPLEQVATLHLDIKAKEMKYESGIHFA</sequence>
<accession>A0A8J6N3R6</accession>
<dbReference type="InterPro" id="IPR056797">
    <property type="entry name" value="FdhE_central"/>
</dbReference>
<dbReference type="GO" id="GO:0051604">
    <property type="term" value="P:protein maturation"/>
    <property type="evidence" value="ECO:0007669"/>
    <property type="project" value="TreeGrafter"/>
</dbReference>
<dbReference type="Pfam" id="PF24859">
    <property type="entry name" value="FdhE_central"/>
    <property type="match status" value="1"/>
</dbReference>
<protein>
    <submittedName>
        <fullName evidence="2">Formate dehydrogenase accessory protein FdhE</fullName>
    </submittedName>
</protein>
<organism evidence="2 3">
    <name type="scientific">Candidatus Desulfaltia bathyphila</name>
    <dbReference type="NCBI Taxonomy" id="2841697"/>
    <lineage>
        <taxon>Bacteria</taxon>
        <taxon>Pseudomonadati</taxon>
        <taxon>Thermodesulfobacteriota</taxon>
        <taxon>Desulfobacteria</taxon>
        <taxon>Desulfobacterales</taxon>
        <taxon>Desulfobacterales incertae sedis</taxon>
        <taxon>Candidatus Desulfaltia</taxon>
    </lineage>
</organism>
<evidence type="ECO:0000313" key="3">
    <source>
        <dbReference type="Proteomes" id="UP000603545"/>
    </source>
</evidence>
<reference evidence="2 3" key="1">
    <citation type="submission" date="2020-08" db="EMBL/GenBank/DDBJ databases">
        <title>Bridging the membrane lipid divide: bacteria of the FCB group superphylum have the potential to synthesize archaeal ether lipids.</title>
        <authorList>
            <person name="Villanueva L."/>
            <person name="Von Meijenfeldt F.A.B."/>
            <person name="Westbye A.B."/>
            <person name="Yadav S."/>
            <person name="Hopmans E.C."/>
            <person name="Dutilh B.E."/>
            <person name="Sinninghe Damste J.S."/>
        </authorList>
    </citation>
    <scope>NUCLEOTIDE SEQUENCE [LARGE SCALE GENOMIC DNA]</scope>
    <source>
        <strain evidence="2">NIOZ-UU82</strain>
    </source>
</reference>
<dbReference type="InterPro" id="IPR006452">
    <property type="entry name" value="Formate_DH_accessory"/>
</dbReference>
<name>A0A8J6N3R6_9BACT</name>
<dbReference type="PANTHER" id="PTHR37689">
    <property type="entry name" value="PROTEIN FDHE"/>
    <property type="match status" value="1"/>
</dbReference>
<feature type="domain" description="FdhE central" evidence="1">
    <location>
        <begin position="180"/>
        <end position="214"/>
    </location>
</feature>
<comment type="caution">
    <text evidence="2">The sequence shown here is derived from an EMBL/GenBank/DDBJ whole genome shotgun (WGS) entry which is preliminary data.</text>
</comment>
<evidence type="ECO:0000313" key="2">
    <source>
        <dbReference type="EMBL" id="MBC8198578.1"/>
    </source>
</evidence>
<dbReference type="GO" id="GO:0008199">
    <property type="term" value="F:ferric iron binding"/>
    <property type="evidence" value="ECO:0007669"/>
    <property type="project" value="TreeGrafter"/>
</dbReference>
<dbReference type="PANTHER" id="PTHR37689:SF1">
    <property type="entry name" value="PROTEIN FDHE"/>
    <property type="match status" value="1"/>
</dbReference>
<dbReference type="Proteomes" id="UP000603545">
    <property type="component" value="Unassembled WGS sequence"/>
</dbReference>
<evidence type="ECO:0000259" key="1">
    <source>
        <dbReference type="Pfam" id="PF24859"/>
    </source>
</evidence>
<dbReference type="GO" id="GO:0005829">
    <property type="term" value="C:cytosol"/>
    <property type="evidence" value="ECO:0007669"/>
    <property type="project" value="TreeGrafter"/>
</dbReference>
<dbReference type="InterPro" id="IPR024064">
    <property type="entry name" value="FdhE-like_sf"/>
</dbReference>
<proteinExistence type="predicted"/>
<gene>
    <name evidence="2" type="ORF">H8E80_00820</name>
</gene>
<dbReference type="Gene3D" id="3.90.1670.10">
    <property type="entry name" value="FdhE-like domain"/>
    <property type="match status" value="1"/>
</dbReference>
<dbReference type="SUPFAM" id="SSF144020">
    <property type="entry name" value="FdhE-like"/>
    <property type="match status" value="1"/>
</dbReference>
<dbReference type="EMBL" id="JACNLL010000010">
    <property type="protein sequence ID" value="MBC8198578.1"/>
    <property type="molecule type" value="Genomic_DNA"/>
</dbReference>
<dbReference type="AlphaFoldDB" id="A0A8J6N3R6"/>
<dbReference type="CDD" id="cd16341">
    <property type="entry name" value="FdhE"/>
    <property type="match status" value="1"/>
</dbReference>